<protein>
    <submittedName>
        <fullName evidence="1">Phosphoadenosine phosphosulfate reductase</fullName>
    </submittedName>
</protein>
<name>A0A4U6D7D5_9BACT</name>
<dbReference type="InterPro" id="IPR014729">
    <property type="entry name" value="Rossmann-like_a/b/a_fold"/>
</dbReference>
<evidence type="ECO:0000313" key="1">
    <source>
        <dbReference type="EMBL" id="TKT93339.1"/>
    </source>
</evidence>
<dbReference type="SUPFAM" id="SSF52402">
    <property type="entry name" value="Adenine nucleotide alpha hydrolases-like"/>
    <property type="match status" value="1"/>
</dbReference>
<gene>
    <name evidence="1" type="ORF">FDK13_05675</name>
</gene>
<dbReference type="OrthoDB" id="9774475at2"/>
<dbReference type="EMBL" id="SZVO01000002">
    <property type="protein sequence ID" value="TKT93339.1"/>
    <property type="molecule type" value="Genomic_DNA"/>
</dbReference>
<proteinExistence type="predicted"/>
<evidence type="ECO:0000313" key="2">
    <source>
        <dbReference type="Proteomes" id="UP000304900"/>
    </source>
</evidence>
<dbReference type="PANTHER" id="PTHR43196">
    <property type="entry name" value="SULFATE ADENYLYLTRANSFERASE SUBUNIT 2"/>
    <property type="match status" value="1"/>
</dbReference>
<comment type="caution">
    <text evidence="1">The sequence shown here is derived from an EMBL/GenBank/DDBJ whole genome shotgun (WGS) entry which is preliminary data.</text>
</comment>
<dbReference type="AlphaFoldDB" id="A0A4U6D7D5"/>
<accession>A0A4U6D7D5</accession>
<dbReference type="Proteomes" id="UP000304900">
    <property type="component" value="Unassembled WGS sequence"/>
</dbReference>
<dbReference type="RefSeq" id="WP_137339015.1">
    <property type="nucleotide sequence ID" value="NZ_SZVO01000002.1"/>
</dbReference>
<sequence>MSQKVRHVLGISGGKDSAALAIYMKNNYPELDVEYYTADTGKELKETYQLIKNLELFLGKEIIKLQAFPDSSEDPFDHKLKSLNGFLPNPLNRWCTKSLKLDIFEKFVGNDPVISYVGIRGDENREGYISKKDTIQSIFPFRQNIWSEDIIRLVLDNKNIYRCLAIANEKLSGEKTNRFIEILSRNVNELYTRSDKLLQLLELDTREFNTIVHEFLKHTNYPAGFDTQFPLIDNNEVLVLKDIYNLLETSGVGIPAYYNEIEFTVNGQVATYSRTRSGCYFCFYQQNIEWIWLYEQHPDLFAQAMEYEKDDFTWNQDEPLSELIKPERIEAIKLEYIKRKTRTEKIRRSSKLIDIFSDASEDLGCASCFI</sequence>
<dbReference type="InterPro" id="IPR050128">
    <property type="entry name" value="Sulfate_adenylyltrnsfr_sub2"/>
</dbReference>
<dbReference type="Gene3D" id="3.40.50.620">
    <property type="entry name" value="HUPs"/>
    <property type="match status" value="1"/>
</dbReference>
<organism evidence="1 2">
    <name type="scientific">Dyadobacter frigoris</name>
    <dbReference type="NCBI Taxonomy" id="2576211"/>
    <lineage>
        <taxon>Bacteria</taxon>
        <taxon>Pseudomonadati</taxon>
        <taxon>Bacteroidota</taxon>
        <taxon>Cytophagia</taxon>
        <taxon>Cytophagales</taxon>
        <taxon>Spirosomataceae</taxon>
        <taxon>Dyadobacter</taxon>
    </lineage>
</organism>
<reference evidence="1 2" key="1">
    <citation type="submission" date="2019-05" db="EMBL/GenBank/DDBJ databases">
        <title>Dyadobacter AR-3-8 sp. nov., isolated from arctic soil.</title>
        <authorList>
            <person name="Chaudhary D.K."/>
        </authorList>
    </citation>
    <scope>NUCLEOTIDE SEQUENCE [LARGE SCALE GENOMIC DNA]</scope>
    <source>
        <strain evidence="1 2">AR-3-8</strain>
    </source>
</reference>
<dbReference type="PANTHER" id="PTHR43196:SF2">
    <property type="entry name" value="PHOSPHOADENOSINE PHOSPHOSULFATE REDUCTASE"/>
    <property type="match status" value="1"/>
</dbReference>
<keyword evidence="2" id="KW-1185">Reference proteome</keyword>